<dbReference type="GO" id="GO:0008168">
    <property type="term" value="F:methyltransferase activity"/>
    <property type="evidence" value="ECO:0007669"/>
    <property type="project" value="UniProtKB-KW"/>
</dbReference>
<evidence type="ECO:0000256" key="3">
    <source>
        <dbReference type="ARBA" id="ARBA00022603"/>
    </source>
</evidence>
<dbReference type="EMBL" id="JAVKPH010000002">
    <property type="protein sequence ID" value="MDR5651565.1"/>
    <property type="molecule type" value="Genomic_DNA"/>
</dbReference>
<reference evidence="7 8" key="1">
    <citation type="submission" date="2023-09" db="EMBL/GenBank/DDBJ databases">
        <title>Xinfangfangia sedmenti sp. nov., isolated the sedment.</title>
        <authorList>
            <person name="Xu L."/>
        </authorList>
    </citation>
    <scope>NUCLEOTIDE SEQUENCE [LARGE SCALE GENOMIC DNA]</scope>
    <source>
        <strain evidence="7 8">LG-4</strain>
    </source>
</reference>
<dbReference type="RefSeq" id="WP_310455777.1">
    <property type="nucleotide sequence ID" value="NZ_JAVKPH010000002.1"/>
</dbReference>
<feature type="domain" description="Methyltransferase small" evidence="6">
    <location>
        <begin position="164"/>
        <end position="326"/>
    </location>
</feature>
<dbReference type="InterPro" id="IPR046977">
    <property type="entry name" value="RsmC/RlmG"/>
</dbReference>
<name>A0ABU1F3Y0_9RHOB</name>
<sequence>MNGIRFQLALDSGAIALPDTGRVAVIRPRAGDDLGPLDRAVGRARIEVVTGFRPDHDAFAAAGYPARADLHGPYGAAVVSLPRARAHARALVAAAAAAIAPGGPVVVDGQKTDGIDSLLRDLRGQGADLSAPVAKAHGRLAAFAAGTADLSGWTARPHVTPEGFTTLPGAFSAEGPDRGSALLAAALPGRLPARLADLGAGWGYLSAAILAREGVQTLDLVEAEADALACARINIPDPRARFHWADATRFRPDRPLDAVVTNPPFHEGRAPDPGLGIAFLRAAAGMLSPAGTLWLVANRHLPYAPVLAETFRDHEEIGGDAVFRLIRAHRPIRPRG</sequence>
<dbReference type="Proteomes" id="UP001247754">
    <property type="component" value="Unassembled WGS sequence"/>
</dbReference>
<keyword evidence="8" id="KW-1185">Reference proteome</keyword>
<evidence type="ECO:0000313" key="7">
    <source>
        <dbReference type="EMBL" id="MDR5651565.1"/>
    </source>
</evidence>
<dbReference type="GO" id="GO:0032259">
    <property type="term" value="P:methylation"/>
    <property type="evidence" value="ECO:0007669"/>
    <property type="project" value="UniProtKB-KW"/>
</dbReference>
<keyword evidence="2" id="KW-0698">rRNA processing</keyword>
<comment type="caution">
    <text evidence="7">The sequence shown here is derived from an EMBL/GenBank/DDBJ whole genome shotgun (WGS) entry which is preliminary data.</text>
</comment>
<dbReference type="Pfam" id="PF05175">
    <property type="entry name" value="MTS"/>
    <property type="match status" value="1"/>
</dbReference>
<protein>
    <submittedName>
        <fullName evidence="7">Methyltransferase</fullName>
    </submittedName>
</protein>
<dbReference type="SUPFAM" id="SSF53335">
    <property type="entry name" value="S-adenosyl-L-methionine-dependent methyltransferases"/>
    <property type="match status" value="1"/>
</dbReference>
<keyword evidence="3 7" id="KW-0489">Methyltransferase</keyword>
<evidence type="ECO:0000259" key="6">
    <source>
        <dbReference type="Pfam" id="PF05175"/>
    </source>
</evidence>
<keyword evidence="5" id="KW-0949">S-adenosyl-L-methionine</keyword>
<accession>A0ABU1F3Y0</accession>
<dbReference type="PANTHER" id="PTHR47816">
    <property type="entry name" value="RIBOSOMAL RNA SMALL SUBUNIT METHYLTRANSFERASE C"/>
    <property type="match status" value="1"/>
</dbReference>
<dbReference type="InterPro" id="IPR007848">
    <property type="entry name" value="Small_mtfrase_dom"/>
</dbReference>
<keyword evidence="1" id="KW-0963">Cytoplasm</keyword>
<evidence type="ECO:0000256" key="5">
    <source>
        <dbReference type="ARBA" id="ARBA00022691"/>
    </source>
</evidence>
<evidence type="ECO:0000313" key="8">
    <source>
        <dbReference type="Proteomes" id="UP001247754"/>
    </source>
</evidence>
<dbReference type="PANTHER" id="PTHR47816:SF4">
    <property type="entry name" value="RIBOSOMAL RNA SMALL SUBUNIT METHYLTRANSFERASE C"/>
    <property type="match status" value="1"/>
</dbReference>
<dbReference type="Gene3D" id="3.40.50.150">
    <property type="entry name" value="Vaccinia Virus protein VP39"/>
    <property type="match status" value="2"/>
</dbReference>
<dbReference type="InterPro" id="IPR029063">
    <property type="entry name" value="SAM-dependent_MTases_sf"/>
</dbReference>
<gene>
    <name evidence="7" type="ORF">RGD00_03040</name>
</gene>
<evidence type="ECO:0000256" key="2">
    <source>
        <dbReference type="ARBA" id="ARBA00022552"/>
    </source>
</evidence>
<dbReference type="CDD" id="cd02440">
    <property type="entry name" value="AdoMet_MTases"/>
    <property type="match status" value="1"/>
</dbReference>
<dbReference type="PROSITE" id="PS00092">
    <property type="entry name" value="N6_MTASE"/>
    <property type="match status" value="1"/>
</dbReference>
<evidence type="ECO:0000256" key="4">
    <source>
        <dbReference type="ARBA" id="ARBA00022679"/>
    </source>
</evidence>
<proteinExistence type="predicted"/>
<evidence type="ECO:0000256" key="1">
    <source>
        <dbReference type="ARBA" id="ARBA00022490"/>
    </source>
</evidence>
<dbReference type="InterPro" id="IPR002052">
    <property type="entry name" value="DNA_methylase_N6_adenine_CS"/>
</dbReference>
<keyword evidence="4" id="KW-0808">Transferase</keyword>
<organism evidence="7 8">
    <name type="scientific">Ruixingdingia sedimenti</name>
    <dbReference type="NCBI Taxonomy" id="3073604"/>
    <lineage>
        <taxon>Bacteria</taxon>
        <taxon>Pseudomonadati</taxon>
        <taxon>Pseudomonadota</taxon>
        <taxon>Alphaproteobacteria</taxon>
        <taxon>Rhodobacterales</taxon>
        <taxon>Paracoccaceae</taxon>
        <taxon>Ruixingdingia</taxon>
    </lineage>
</organism>